<dbReference type="InterPro" id="IPR035906">
    <property type="entry name" value="MetI-like_sf"/>
</dbReference>
<feature type="transmembrane region" description="Helical" evidence="7">
    <location>
        <begin position="129"/>
        <end position="150"/>
    </location>
</feature>
<dbReference type="InterPro" id="IPR000515">
    <property type="entry name" value="MetI-like"/>
</dbReference>
<gene>
    <name evidence="9" type="ORF">CHH48_14290</name>
</gene>
<dbReference type="PROSITE" id="PS50928">
    <property type="entry name" value="ABC_TM1"/>
    <property type="match status" value="1"/>
</dbReference>
<feature type="transmembrane region" description="Helical" evidence="7">
    <location>
        <begin position="16"/>
        <end position="38"/>
    </location>
</feature>
<keyword evidence="5 7" id="KW-1133">Transmembrane helix</keyword>
<keyword evidence="10" id="KW-1185">Reference proteome</keyword>
<reference evidence="9 10" key="1">
    <citation type="submission" date="2017-07" db="EMBL/GenBank/DDBJ databases">
        <title>Isolation and whole genome analysis of endospore-forming bacteria from heroin.</title>
        <authorList>
            <person name="Kalinowski J."/>
            <person name="Ahrens B."/>
            <person name="Al-Dilaimi A."/>
            <person name="Winkler A."/>
            <person name="Wibberg D."/>
            <person name="Schleenbecker U."/>
            <person name="Ruckert C."/>
            <person name="Wolfel R."/>
            <person name="Grass G."/>
        </authorList>
    </citation>
    <scope>NUCLEOTIDE SEQUENCE [LARGE SCALE GENOMIC DNA]</scope>
    <source>
        <strain evidence="9 10">7517-1</strain>
    </source>
</reference>
<comment type="similarity">
    <text evidence="7">Belongs to the binding-protein-dependent transport system permease family.</text>
</comment>
<feature type="transmembrane region" description="Helical" evidence="7">
    <location>
        <begin position="162"/>
        <end position="181"/>
    </location>
</feature>
<feature type="transmembrane region" description="Helical" evidence="7">
    <location>
        <begin position="222"/>
        <end position="242"/>
    </location>
</feature>
<dbReference type="SUPFAM" id="SSF161098">
    <property type="entry name" value="MetI-like"/>
    <property type="match status" value="1"/>
</dbReference>
<evidence type="ECO:0000256" key="7">
    <source>
        <dbReference type="RuleBase" id="RU363032"/>
    </source>
</evidence>
<keyword evidence="3" id="KW-1003">Cell membrane</keyword>
<dbReference type="CDD" id="cd06261">
    <property type="entry name" value="TM_PBP2"/>
    <property type="match status" value="1"/>
</dbReference>
<keyword evidence="6 7" id="KW-0472">Membrane</keyword>
<evidence type="ECO:0000256" key="3">
    <source>
        <dbReference type="ARBA" id="ARBA00022475"/>
    </source>
</evidence>
<comment type="subcellular location">
    <subcellularLocation>
        <location evidence="1 7">Cell membrane</location>
        <topology evidence="1 7">Multi-pass membrane protein</topology>
    </subcellularLocation>
</comment>
<feature type="transmembrane region" description="Helical" evidence="7">
    <location>
        <begin position="84"/>
        <end position="108"/>
    </location>
</feature>
<evidence type="ECO:0000256" key="6">
    <source>
        <dbReference type="ARBA" id="ARBA00023136"/>
    </source>
</evidence>
<dbReference type="Gene3D" id="1.10.3720.10">
    <property type="entry name" value="MetI-like"/>
    <property type="match status" value="1"/>
</dbReference>
<protein>
    <recommendedName>
        <fullName evidence="8">ABC transmembrane type-1 domain-containing protein</fullName>
    </recommendedName>
</protein>
<dbReference type="PANTHER" id="PTHR30465">
    <property type="entry name" value="INNER MEMBRANE ABC TRANSPORTER"/>
    <property type="match status" value="1"/>
</dbReference>
<feature type="domain" description="ABC transmembrane type-1" evidence="8">
    <location>
        <begin position="80"/>
        <end position="278"/>
    </location>
</feature>
<evidence type="ECO:0000256" key="2">
    <source>
        <dbReference type="ARBA" id="ARBA00022448"/>
    </source>
</evidence>
<accession>A0ABX4GW06</accession>
<dbReference type="Pfam" id="PF00528">
    <property type="entry name" value="BPD_transp_1"/>
    <property type="match status" value="1"/>
</dbReference>
<comment type="caution">
    <text evidence="9">The sequence shown here is derived from an EMBL/GenBank/DDBJ whole genome shotgun (WGS) entry which is preliminary data.</text>
</comment>
<dbReference type="EMBL" id="NPBJ01000027">
    <property type="protein sequence ID" value="PAD99057.1"/>
    <property type="molecule type" value="Genomic_DNA"/>
</dbReference>
<evidence type="ECO:0000256" key="4">
    <source>
        <dbReference type="ARBA" id="ARBA00022692"/>
    </source>
</evidence>
<sequence length="292" mass="32874">MQLLRLQSLIQESGKLFIFLFSIFLFSLIPLCITSAGLQPPSPKAITGFFRDLLTPQTLTYINSISGVERPLFPLIFEAFRSSFTIFSLSLLLSLCIALLLACVQQFLPPRFSRLMETIASFLQTIPDLVYIVSAQLLVVAAYQLTQIRFLRFTGAGEAEAFGLPILVLSIVPTLFLYHTLVNLMEIEWQKPYIELAKGKGLSRFAVLQKHLLRNVLVRLSYHLKFIIATLLGNLFIVEVLFNNFGITTFLLSYTQPAIFFISALLLFLPIYALLKIIEIGLFLLLGEGAEL</sequence>
<evidence type="ECO:0000256" key="1">
    <source>
        <dbReference type="ARBA" id="ARBA00004651"/>
    </source>
</evidence>
<dbReference type="PANTHER" id="PTHR30465:SF44">
    <property type="entry name" value="ABC-TYPE DIPEPTIDE_OLIGOPEPTIDE TRANSPORT SYSTEM, PERMEASE COMPONENT"/>
    <property type="match status" value="1"/>
</dbReference>
<evidence type="ECO:0000259" key="8">
    <source>
        <dbReference type="PROSITE" id="PS50928"/>
    </source>
</evidence>
<proteinExistence type="inferred from homology"/>
<organism evidence="9 10">
    <name type="scientific">Terribacillus saccharophilus</name>
    <dbReference type="NCBI Taxonomy" id="361277"/>
    <lineage>
        <taxon>Bacteria</taxon>
        <taxon>Bacillati</taxon>
        <taxon>Bacillota</taxon>
        <taxon>Bacilli</taxon>
        <taxon>Bacillales</taxon>
        <taxon>Bacillaceae</taxon>
        <taxon>Terribacillus</taxon>
    </lineage>
</organism>
<dbReference type="Proteomes" id="UP000216852">
    <property type="component" value="Unassembled WGS sequence"/>
</dbReference>
<evidence type="ECO:0000256" key="5">
    <source>
        <dbReference type="ARBA" id="ARBA00022989"/>
    </source>
</evidence>
<feature type="transmembrane region" description="Helical" evidence="7">
    <location>
        <begin position="254"/>
        <end position="275"/>
    </location>
</feature>
<keyword evidence="4 7" id="KW-0812">Transmembrane</keyword>
<keyword evidence="2 7" id="KW-0813">Transport</keyword>
<name>A0ABX4GW06_9BACI</name>
<evidence type="ECO:0000313" key="9">
    <source>
        <dbReference type="EMBL" id="PAD99057.1"/>
    </source>
</evidence>
<evidence type="ECO:0000313" key="10">
    <source>
        <dbReference type="Proteomes" id="UP000216852"/>
    </source>
</evidence>